<gene>
    <name evidence="3" type="ORF">D9758_017520</name>
</gene>
<feature type="region of interest" description="Disordered" evidence="1">
    <location>
        <begin position="319"/>
        <end position="392"/>
    </location>
</feature>
<protein>
    <recommendedName>
        <fullName evidence="2">Retrotransposon gag domain-containing protein</fullName>
    </recommendedName>
</protein>
<organism evidence="3 4">
    <name type="scientific">Tetrapyrgos nigripes</name>
    <dbReference type="NCBI Taxonomy" id="182062"/>
    <lineage>
        <taxon>Eukaryota</taxon>
        <taxon>Fungi</taxon>
        <taxon>Dikarya</taxon>
        <taxon>Basidiomycota</taxon>
        <taxon>Agaricomycotina</taxon>
        <taxon>Agaricomycetes</taxon>
        <taxon>Agaricomycetidae</taxon>
        <taxon>Agaricales</taxon>
        <taxon>Marasmiineae</taxon>
        <taxon>Marasmiaceae</taxon>
        <taxon>Tetrapyrgos</taxon>
    </lineage>
</organism>
<feature type="compositionally biased region" description="Low complexity" evidence="1">
    <location>
        <begin position="329"/>
        <end position="360"/>
    </location>
</feature>
<feature type="compositionally biased region" description="Low complexity" evidence="1">
    <location>
        <begin position="104"/>
        <end position="146"/>
    </location>
</feature>
<keyword evidence="4" id="KW-1185">Reference proteome</keyword>
<proteinExistence type="predicted"/>
<sequence length="432" mass="48012">MSQNWTYYDAPAPSFDPHTIADTTAPAVDPNTPANISFAEYIAIGEAIDAIKDLQDWHTATTTTLDNIQTRLTNQDTILHNIQDAQTNTATSIRNIEVIVTNLTQQPSTQSPTTGDQSSPTSTSTSDPTANTAFTTSSSTNTTSSSQKPPTFELPDKFKGKASEVEYFIREVKDAIELLGVSLPLDRQKCVWMARLLGDGSPKQWYFSIMTSEPDILNSFDKFVERFKDHFGDSNLEYNAEMKLKKLKQTGSASAYTSRFSELVVHIDWSESTKINQFYTNLKTTTKDYISQTKHENRPKKFLDYKKWVIDIDNRVHEREEEHKEESPSKSSSSPSKPTKNSNSHTTPPSNNSTANSSLPPGEPMQVDATKTGKPHPKLSDEGKKRRKDLGLCGYCGKCGKDIDNCPNRSPYVVKRMEAAKAARASSQSGKA</sequence>
<dbReference type="OrthoDB" id="5582182at2759"/>
<reference evidence="3 4" key="1">
    <citation type="journal article" date="2020" name="ISME J.">
        <title>Uncovering the hidden diversity of litter-decomposition mechanisms in mushroom-forming fungi.</title>
        <authorList>
            <person name="Floudas D."/>
            <person name="Bentzer J."/>
            <person name="Ahren D."/>
            <person name="Johansson T."/>
            <person name="Persson P."/>
            <person name="Tunlid A."/>
        </authorList>
    </citation>
    <scope>NUCLEOTIDE SEQUENCE [LARGE SCALE GENOMIC DNA]</scope>
    <source>
        <strain evidence="3 4">CBS 291.85</strain>
    </source>
</reference>
<evidence type="ECO:0000259" key="2">
    <source>
        <dbReference type="Pfam" id="PF03732"/>
    </source>
</evidence>
<feature type="compositionally biased region" description="Basic and acidic residues" evidence="1">
    <location>
        <begin position="319"/>
        <end position="328"/>
    </location>
</feature>
<feature type="region of interest" description="Disordered" evidence="1">
    <location>
        <begin position="103"/>
        <end position="156"/>
    </location>
</feature>
<name>A0A8H5C2J0_9AGAR</name>
<dbReference type="EMBL" id="JAACJM010000272">
    <property type="protein sequence ID" value="KAF5334052.1"/>
    <property type="molecule type" value="Genomic_DNA"/>
</dbReference>
<evidence type="ECO:0000313" key="4">
    <source>
        <dbReference type="Proteomes" id="UP000559256"/>
    </source>
</evidence>
<comment type="caution">
    <text evidence="3">The sequence shown here is derived from an EMBL/GenBank/DDBJ whole genome shotgun (WGS) entry which is preliminary data.</text>
</comment>
<dbReference type="PANTHER" id="PTHR15503">
    <property type="entry name" value="LDOC1 RELATED"/>
    <property type="match status" value="1"/>
</dbReference>
<dbReference type="InterPro" id="IPR032567">
    <property type="entry name" value="RTL1-rel"/>
</dbReference>
<feature type="domain" description="Retrotransposon gag" evidence="2">
    <location>
        <begin position="199"/>
        <end position="283"/>
    </location>
</feature>
<dbReference type="PANTHER" id="PTHR15503:SF22">
    <property type="entry name" value="TRANSPOSON TY3-I GAG POLYPROTEIN"/>
    <property type="match status" value="1"/>
</dbReference>
<dbReference type="Pfam" id="PF03732">
    <property type="entry name" value="Retrotrans_gag"/>
    <property type="match status" value="1"/>
</dbReference>
<evidence type="ECO:0000313" key="3">
    <source>
        <dbReference type="EMBL" id="KAF5334052.1"/>
    </source>
</evidence>
<dbReference type="Proteomes" id="UP000559256">
    <property type="component" value="Unassembled WGS sequence"/>
</dbReference>
<dbReference type="InterPro" id="IPR005162">
    <property type="entry name" value="Retrotrans_gag_dom"/>
</dbReference>
<evidence type="ECO:0000256" key="1">
    <source>
        <dbReference type="SAM" id="MobiDB-lite"/>
    </source>
</evidence>
<dbReference type="AlphaFoldDB" id="A0A8H5C2J0"/>
<accession>A0A8H5C2J0</accession>